<sequence length="159" mass="17277">MRSGFLLTVALLVLHAIPLATAKVYQWRDADGNVYYADQPPPGQAARERNLRSNIIGSGNASGPKKEAITSNYAVTLYISQGCGLPCEEALSLLDGRRVEYEVKTIGTSEAEMVKFVGIVGSMNARPPVMVIGSDVYKTWDRTLWSAALSKAGFKVPQR</sequence>
<organism evidence="3 4">
    <name type="scientific">Andreprevotia lacus DSM 23236</name>
    <dbReference type="NCBI Taxonomy" id="1121001"/>
    <lineage>
        <taxon>Bacteria</taxon>
        <taxon>Pseudomonadati</taxon>
        <taxon>Pseudomonadota</taxon>
        <taxon>Betaproteobacteria</taxon>
        <taxon>Neisseriales</taxon>
        <taxon>Chitinibacteraceae</taxon>
        <taxon>Andreprevotia</taxon>
    </lineage>
</organism>
<dbReference type="Gene3D" id="3.40.30.10">
    <property type="entry name" value="Glutaredoxin"/>
    <property type="match status" value="1"/>
</dbReference>
<dbReference type="AlphaFoldDB" id="A0A1W1WWQ4"/>
<evidence type="ECO:0000256" key="1">
    <source>
        <dbReference type="SAM" id="SignalP"/>
    </source>
</evidence>
<reference evidence="3 4" key="1">
    <citation type="submission" date="2017-04" db="EMBL/GenBank/DDBJ databases">
        <authorList>
            <person name="Afonso C.L."/>
            <person name="Miller P.J."/>
            <person name="Scott M.A."/>
            <person name="Spackman E."/>
            <person name="Goraichik I."/>
            <person name="Dimitrov K.M."/>
            <person name="Suarez D.L."/>
            <person name="Swayne D.E."/>
        </authorList>
    </citation>
    <scope>NUCLEOTIDE SEQUENCE [LARGE SCALE GENOMIC DNA]</scope>
    <source>
        <strain evidence="3 4">DSM 23236</strain>
    </source>
</reference>
<evidence type="ECO:0000259" key="2">
    <source>
        <dbReference type="Pfam" id="PF13511"/>
    </source>
</evidence>
<dbReference type="Proteomes" id="UP000192761">
    <property type="component" value="Unassembled WGS sequence"/>
</dbReference>
<name>A0A1W1WWQ4_9NEIS</name>
<feature type="chain" id="PRO_5010716231" description="DUF4124 domain-containing protein" evidence="1">
    <location>
        <begin position="23"/>
        <end position="159"/>
    </location>
</feature>
<keyword evidence="4" id="KW-1185">Reference proteome</keyword>
<dbReference type="OrthoDB" id="8794394at2"/>
<proteinExistence type="predicted"/>
<protein>
    <recommendedName>
        <fullName evidence="2">DUF4124 domain-containing protein</fullName>
    </recommendedName>
</protein>
<dbReference type="InterPro" id="IPR025392">
    <property type="entry name" value="DUF4124"/>
</dbReference>
<evidence type="ECO:0000313" key="4">
    <source>
        <dbReference type="Proteomes" id="UP000192761"/>
    </source>
</evidence>
<gene>
    <name evidence="3" type="ORF">SAMN02745857_00088</name>
</gene>
<dbReference type="STRING" id="1121001.SAMN02745857_00088"/>
<dbReference type="Pfam" id="PF13511">
    <property type="entry name" value="DUF4124"/>
    <property type="match status" value="1"/>
</dbReference>
<evidence type="ECO:0000313" key="3">
    <source>
        <dbReference type="EMBL" id="SMC16064.1"/>
    </source>
</evidence>
<dbReference type="EMBL" id="FWXD01000001">
    <property type="protein sequence ID" value="SMC16064.1"/>
    <property type="molecule type" value="Genomic_DNA"/>
</dbReference>
<feature type="signal peptide" evidence="1">
    <location>
        <begin position="1"/>
        <end position="22"/>
    </location>
</feature>
<accession>A0A1W1WWQ4</accession>
<feature type="domain" description="DUF4124" evidence="2">
    <location>
        <begin position="12"/>
        <end position="48"/>
    </location>
</feature>
<keyword evidence="1" id="KW-0732">Signal</keyword>